<dbReference type="AlphaFoldDB" id="A0A256G9F4"/>
<organism evidence="1 2">
    <name type="scientific">Brucella pseudogrignonensis</name>
    <dbReference type="NCBI Taxonomy" id="419475"/>
    <lineage>
        <taxon>Bacteria</taxon>
        <taxon>Pseudomonadati</taxon>
        <taxon>Pseudomonadota</taxon>
        <taxon>Alphaproteobacteria</taxon>
        <taxon>Hyphomicrobiales</taxon>
        <taxon>Brucellaceae</taxon>
        <taxon>Brucella/Ochrobactrum group</taxon>
        <taxon>Brucella</taxon>
    </lineage>
</organism>
<dbReference type="EMBL" id="NNRM01000039">
    <property type="protein sequence ID" value="OYR23723.1"/>
    <property type="molecule type" value="Genomic_DNA"/>
</dbReference>
<protein>
    <submittedName>
        <fullName evidence="1">Uncharacterized protein</fullName>
    </submittedName>
</protein>
<evidence type="ECO:0000313" key="2">
    <source>
        <dbReference type="Proteomes" id="UP000216188"/>
    </source>
</evidence>
<evidence type="ECO:0000313" key="1">
    <source>
        <dbReference type="EMBL" id="OYR23723.1"/>
    </source>
</evidence>
<sequence>MRICRVQHDKKSKLANRVIALGIRSHLSQTGQRFNKLHMIFVD</sequence>
<comment type="caution">
    <text evidence="1">The sequence shown here is derived from an EMBL/GenBank/DDBJ whole genome shotgun (WGS) entry which is preliminary data.</text>
</comment>
<gene>
    <name evidence="1" type="ORF">CEV34_3727</name>
</gene>
<accession>A0A256G9F4</accession>
<reference evidence="1 2" key="1">
    <citation type="submission" date="2017-07" db="EMBL/GenBank/DDBJ databases">
        <title>Phylogenetic study on the rhizospheric bacterium Ochrobactrum sp. A44.</title>
        <authorList>
            <person name="Krzyzanowska D.M."/>
            <person name="Ossowicki A."/>
            <person name="Rajewska M."/>
            <person name="Maciag T."/>
            <person name="Kaczynski Z."/>
            <person name="Czerwicka M."/>
            <person name="Jafra S."/>
        </authorList>
    </citation>
    <scope>NUCLEOTIDE SEQUENCE [LARGE SCALE GENOMIC DNA]</scope>
    <source>
        <strain evidence="1 2">CCUG 30717</strain>
    </source>
</reference>
<proteinExistence type="predicted"/>
<keyword evidence="2" id="KW-1185">Reference proteome</keyword>
<name>A0A256G9F4_9HYPH</name>
<dbReference type="Proteomes" id="UP000216188">
    <property type="component" value="Unassembled WGS sequence"/>
</dbReference>